<comment type="caution">
    <text evidence="7">The sequence shown here is derived from an EMBL/GenBank/DDBJ whole genome shotgun (WGS) entry which is preliminary data.</text>
</comment>
<dbReference type="GeneID" id="86193695"/>
<evidence type="ECO:0000259" key="6">
    <source>
        <dbReference type="Pfam" id="PF00692"/>
    </source>
</evidence>
<dbReference type="AlphaFoldDB" id="A0A401LC30"/>
<accession>A0A401LC30</accession>
<protein>
    <recommendedName>
        <fullName evidence="2">dUTP diphosphatase</fullName>
        <ecNumber evidence="2">3.6.1.23</ecNumber>
    </recommendedName>
</protein>
<evidence type="ECO:0000256" key="3">
    <source>
        <dbReference type="ARBA" id="ARBA00022801"/>
    </source>
</evidence>
<dbReference type="PANTHER" id="PTHR11241:SF0">
    <property type="entry name" value="DEOXYURIDINE 5'-TRIPHOSPHATE NUCLEOTIDOHYDROLASE"/>
    <property type="match status" value="1"/>
</dbReference>
<name>A0A401LC30_9FIRM</name>
<proteinExistence type="inferred from homology"/>
<dbReference type="SUPFAM" id="SSF51283">
    <property type="entry name" value="dUTPase-like"/>
    <property type="match status" value="1"/>
</dbReference>
<dbReference type="InterPro" id="IPR029054">
    <property type="entry name" value="dUTPase-like"/>
</dbReference>
<dbReference type="GO" id="GO:0000287">
    <property type="term" value="F:magnesium ion binding"/>
    <property type="evidence" value="ECO:0007669"/>
    <property type="project" value="InterPro"/>
</dbReference>
<evidence type="ECO:0000256" key="2">
    <source>
        <dbReference type="ARBA" id="ARBA00012379"/>
    </source>
</evidence>
<dbReference type="RefSeq" id="WP_118580099.1">
    <property type="nucleotide sequence ID" value="NZ_DAVZTY010000108.1"/>
</dbReference>
<dbReference type="OrthoDB" id="9809956at2"/>
<evidence type="ECO:0000256" key="5">
    <source>
        <dbReference type="ARBA" id="ARBA00047686"/>
    </source>
</evidence>
<dbReference type="Gene3D" id="2.70.40.10">
    <property type="match status" value="1"/>
</dbReference>
<evidence type="ECO:0000313" key="7">
    <source>
        <dbReference type="EMBL" id="GCB29032.1"/>
    </source>
</evidence>
<keyword evidence="3 7" id="KW-0378">Hydrolase</keyword>
<keyword evidence="4" id="KW-0546">Nucleotide metabolism</keyword>
<dbReference type="Proteomes" id="UP000287361">
    <property type="component" value="Unassembled WGS sequence"/>
</dbReference>
<evidence type="ECO:0000256" key="1">
    <source>
        <dbReference type="ARBA" id="ARBA00006581"/>
    </source>
</evidence>
<evidence type="ECO:0000256" key="4">
    <source>
        <dbReference type="ARBA" id="ARBA00023080"/>
    </source>
</evidence>
<dbReference type="GO" id="GO:0006226">
    <property type="term" value="P:dUMP biosynthetic process"/>
    <property type="evidence" value="ECO:0007669"/>
    <property type="project" value="InterPro"/>
</dbReference>
<comment type="similarity">
    <text evidence="1">Belongs to the dUTPase family.</text>
</comment>
<keyword evidence="8" id="KW-1185">Reference proteome</keyword>
<dbReference type="GO" id="GO:0046081">
    <property type="term" value="P:dUTP catabolic process"/>
    <property type="evidence" value="ECO:0007669"/>
    <property type="project" value="InterPro"/>
</dbReference>
<comment type="catalytic activity">
    <reaction evidence="5">
        <text>dUTP + H2O = dUMP + diphosphate + H(+)</text>
        <dbReference type="Rhea" id="RHEA:10248"/>
        <dbReference type="ChEBI" id="CHEBI:15377"/>
        <dbReference type="ChEBI" id="CHEBI:15378"/>
        <dbReference type="ChEBI" id="CHEBI:33019"/>
        <dbReference type="ChEBI" id="CHEBI:61555"/>
        <dbReference type="ChEBI" id="CHEBI:246422"/>
        <dbReference type="EC" id="3.6.1.23"/>
    </reaction>
</comment>
<dbReference type="EMBL" id="BHVZ01000001">
    <property type="protein sequence ID" value="GCB29032.1"/>
    <property type="molecule type" value="Genomic_DNA"/>
</dbReference>
<dbReference type="Pfam" id="PF00692">
    <property type="entry name" value="dUTPase"/>
    <property type="match status" value="1"/>
</dbReference>
<dbReference type="GO" id="GO:0004170">
    <property type="term" value="F:dUTP diphosphatase activity"/>
    <property type="evidence" value="ECO:0007669"/>
    <property type="project" value="UniProtKB-EC"/>
</dbReference>
<organism evidence="7 8">
    <name type="scientific">Anaerotignum faecicola</name>
    <dbReference type="NCBI Taxonomy" id="2358141"/>
    <lineage>
        <taxon>Bacteria</taxon>
        <taxon>Bacillati</taxon>
        <taxon>Bacillota</taxon>
        <taxon>Clostridia</taxon>
        <taxon>Lachnospirales</taxon>
        <taxon>Anaerotignaceae</taxon>
        <taxon>Anaerotignum</taxon>
    </lineage>
</organism>
<dbReference type="PANTHER" id="PTHR11241">
    <property type="entry name" value="DEOXYURIDINE 5'-TRIPHOSPHATE NUCLEOTIDOHYDROLASE"/>
    <property type="match status" value="1"/>
</dbReference>
<evidence type="ECO:0000313" key="8">
    <source>
        <dbReference type="Proteomes" id="UP000287361"/>
    </source>
</evidence>
<dbReference type="InterPro" id="IPR033704">
    <property type="entry name" value="dUTPase_trimeric"/>
</dbReference>
<dbReference type="InterPro" id="IPR036157">
    <property type="entry name" value="dUTPase-like_sf"/>
</dbReference>
<dbReference type="InterPro" id="IPR008181">
    <property type="entry name" value="dUTPase"/>
</dbReference>
<feature type="domain" description="dUTPase-like" evidence="6">
    <location>
        <begin position="27"/>
        <end position="140"/>
    </location>
</feature>
<sequence>MEKIKIKYLSDKIERLRYIDGKSDWIDLRAAERVELKKGEFQLIPLGVAMQLPQGFEAHIVPRSSTFKNFGIIQTNHCGIVDESYCGNNDQWFMPAFALRDTVIEVNDRICQFRIFAHQPTLTFEETDDLGNEDRGGLGSTGKQ</sequence>
<gene>
    <name evidence="7" type="primary">yncF</name>
    <name evidence="7" type="ORF">KGMB03357_06930</name>
</gene>
<reference evidence="7 8" key="1">
    <citation type="submission" date="2018-10" db="EMBL/GenBank/DDBJ databases">
        <title>Draft Genome Sequence of Anaerotignum sp. KCTC 15736.</title>
        <authorList>
            <person name="Choi S.H."/>
            <person name="Kim J.S."/>
            <person name="Kang S.W."/>
            <person name="Lee J.S."/>
            <person name="Park S.H."/>
        </authorList>
    </citation>
    <scope>NUCLEOTIDE SEQUENCE [LARGE SCALE GENOMIC DNA]</scope>
    <source>
        <strain evidence="7 8">KCTC 15736</strain>
    </source>
</reference>
<dbReference type="EC" id="3.6.1.23" evidence="2"/>
<dbReference type="CDD" id="cd07557">
    <property type="entry name" value="trimeric_dUTPase"/>
    <property type="match status" value="1"/>
</dbReference>